<feature type="compositionally biased region" description="Polar residues" evidence="4">
    <location>
        <begin position="108"/>
        <end position="118"/>
    </location>
</feature>
<accession>A0A4P7BXG1</accession>
<feature type="repeat" description="TPR" evidence="3">
    <location>
        <begin position="169"/>
        <end position="202"/>
    </location>
</feature>
<dbReference type="InterPro" id="IPR032519">
    <property type="entry name" value="YbgF_tri"/>
</dbReference>
<dbReference type="InterPro" id="IPR014162">
    <property type="entry name" value="CpoB_C"/>
</dbReference>
<evidence type="ECO:0000259" key="5">
    <source>
        <dbReference type="Pfam" id="PF13525"/>
    </source>
</evidence>
<dbReference type="GO" id="GO:0030288">
    <property type="term" value="C:outer membrane-bounded periplasmic space"/>
    <property type="evidence" value="ECO:0007669"/>
    <property type="project" value="UniProtKB-UniRule"/>
</dbReference>
<proteinExistence type="inferred from homology"/>
<evidence type="ECO:0000256" key="2">
    <source>
        <dbReference type="HAMAP-Rule" id="MF_02066"/>
    </source>
</evidence>
<dbReference type="AlphaFoldDB" id="A0A4P7BXG1"/>
<dbReference type="EMBL" id="CP038033">
    <property type="protein sequence ID" value="QBQ53997.1"/>
    <property type="molecule type" value="Genomic_DNA"/>
</dbReference>
<dbReference type="InterPro" id="IPR019734">
    <property type="entry name" value="TPR_rpt"/>
</dbReference>
<dbReference type="KEGG" id="nwr:E3U44_05315"/>
<evidence type="ECO:0000313" key="8">
    <source>
        <dbReference type="Proteomes" id="UP000294325"/>
    </source>
</evidence>
<keyword evidence="2" id="KW-0574">Periplasm</keyword>
<feature type="repeat" description="TPR" evidence="3">
    <location>
        <begin position="206"/>
        <end position="239"/>
    </location>
</feature>
<evidence type="ECO:0000313" key="7">
    <source>
        <dbReference type="EMBL" id="QBQ53997.1"/>
    </source>
</evidence>
<dbReference type="SMART" id="SM00028">
    <property type="entry name" value="TPR"/>
    <property type="match status" value="3"/>
</dbReference>
<name>A0A4P7BXG1_9GAMM</name>
<organism evidence="7 8">
    <name type="scientific">Nitrosococcus wardiae</name>
    <dbReference type="NCBI Taxonomy" id="1814290"/>
    <lineage>
        <taxon>Bacteria</taxon>
        <taxon>Pseudomonadati</taxon>
        <taxon>Pseudomonadota</taxon>
        <taxon>Gammaproteobacteria</taxon>
        <taxon>Chromatiales</taxon>
        <taxon>Chromatiaceae</taxon>
        <taxon>Nitrosococcus</taxon>
    </lineage>
</organism>
<sequence precursor="true">MMMASCRSHWLLAGSLLLQVSAVSGAEVEVAEVVDMAELEQRLQRLERIVQGQGLSELLLQLEQLEGEVRRLQGKNEELGYEIDNLKEQQRELYLDLDRRLQKLSTSKESLSPVSSGEMTEAGAVEPVPDSGEQAYQAALKLLKEGRYEEAIAAFRQFPQQYPESRYRPNAQYWLGEAYYMLQDFSAAAEALQALVEQYPESAKVPDAMLKQGLAYYELEQWEQAKAQLQEVMARYPASTVSRLAEERLEKMKREGHR</sequence>
<keyword evidence="1 2" id="KW-0732">Signal</keyword>
<keyword evidence="2" id="KW-0175">Coiled coil</keyword>
<evidence type="ECO:0000256" key="3">
    <source>
        <dbReference type="PROSITE-ProRule" id="PRU00339"/>
    </source>
</evidence>
<comment type="subcellular location">
    <subcellularLocation>
        <location evidence="2">Periplasm</location>
    </subcellularLocation>
</comment>
<dbReference type="Proteomes" id="UP000294325">
    <property type="component" value="Chromosome"/>
</dbReference>
<dbReference type="GO" id="GO:0043093">
    <property type="term" value="P:FtsZ-dependent cytokinesis"/>
    <property type="evidence" value="ECO:0007669"/>
    <property type="project" value="UniProtKB-UniRule"/>
</dbReference>
<dbReference type="Gene3D" id="1.25.40.10">
    <property type="entry name" value="Tetratricopeptide repeat domain"/>
    <property type="match status" value="1"/>
</dbReference>
<feature type="coiled-coil region" evidence="2">
    <location>
        <begin position="36"/>
        <end position="89"/>
    </location>
</feature>
<dbReference type="InterPro" id="IPR039565">
    <property type="entry name" value="BamD-like"/>
</dbReference>
<dbReference type="PROSITE" id="PS50005">
    <property type="entry name" value="TPR"/>
    <property type="match status" value="2"/>
</dbReference>
<dbReference type="OrthoDB" id="9768142at2"/>
<dbReference type="SUPFAM" id="SSF48452">
    <property type="entry name" value="TPR-like"/>
    <property type="match status" value="1"/>
</dbReference>
<feature type="domain" description="YbgF trimerisation" evidence="6">
    <location>
        <begin position="39"/>
        <end position="109"/>
    </location>
</feature>
<keyword evidence="3" id="KW-0802">TPR repeat</keyword>
<dbReference type="NCBIfam" id="TIGR02795">
    <property type="entry name" value="tol_pal_ybgF"/>
    <property type="match status" value="1"/>
</dbReference>
<feature type="signal peptide" evidence="2">
    <location>
        <begin position="1"/>
        <end position="26"/>
    </location>
</feature>
<dbReference type="InterPro" id="IPR034706">
    <property type="entry name" value="CpoB"/>
</dbReference>
<evidence type="ECO:0000259" key="6">
    <source>
        <dbReference type="Pfam" id="PF16331"/>
    </source>
</evidence>
<gene>
    <name evidence="7" type="primary">ybgF</name>
    <name evidence="2" type="synonym">cpoB</name>
    <name evidence="7" type="ORF">E3U44_05315</name>
</gene>
<evidence type="ECO:0000256" key="1">
    <source>
        <dbReference type="ARBA" id="ARBA00022729"/>
    </source>
</evidence>
<feature type="region of interest" description="Disordered" evidence="4">
    <location>
        <begin position="108"/>
        <end position="130"/>
    </location>
</feature>
<protein>
    <recommendedName>
        <fullName evidence="2">Cell division coordinator CpoB</fullName>
    </recommendedName>
</protein>
<keyword evidence="2" id="KW-0132">Cell division</keyword>
<dbReference type="GO" id="GO:0070206">
    <property type="term" value="P:protein trimerization"/>
    <property type="evidence" value="ECO:0007669"/>
    <property type="project" value="InterPro"/>
</dbReference>
<dbReference type="Pfam" id="PF13525">
    <property type="entry name" value="YfiO"/>
    <property type="match status" value="1"/>
</dbReference>
<comment type="function">
    <text evidence="2">Mediates coordination of peptidoglycan synthesis and outer membrane constriction during cell division.</text>
</comment>
<dbReference type="Pfam" id="PF16331">
    <property type="entry name" value="TolA_bind_tri"/>
    <property type="match status" value="1"/>
</dbReference>
<evidence type="ECO:0000256" key="4">
    <source>
        <dbReference type="SAM" id="MobiDB-lite"/>
    </source>
</evidence>
<keyword evidence="2" id="KW-0131">Cell cycle</keyword>
<dbReference type="InterPro" id="IPR011990">
    <property type="entry name" value="TPR-like_helical_dom_sf"/>
</dbReference>
<reference evidence="7 8" key="1">
    <citation type="submission" date="2019-03" db="EMBL/GenBank/DDBJ databases">
        <title>The genome sequence of Nitrosococcus wardiae strain D1FHST reveals the archetypal metabolic capacity of ammonia-oxidizing Gammaproteobacteria.</title>
        <authorList>
            <person name="Wang L."/>
            <person name="Lim C.K."/>
            <person name="Hanson T.E."/>
            <person name="Dang H."/>
            <person name="Klotz M.G."/>
        </authorList>
    </citation>
    <scope>NUCLEOTIDE SEQUENCE [LARGE SCALE GENOMIC DNA]</scope>
    <source>
        <strain evidence="7 8">D1FHS</strain>
    </source>
</reference>
<dbReference type="Gene3D" id="1.20.5.110">
    <property type="match status" value="1"/>
</dbReference>
<dbReference type="HAMAP" id="MF_02066">
    <property type="entry name" value="CpoB"/>
    <property type="match status" value="1"/>
</dbReference>
<feature type="domain" description="Outer membrane lipoprotein BamD-like" evidence="5">
    <location>
        <begin position="133"/>
        <end position="253"/>
    </location>
</feature>
<comment type="similarity">
    <text evidence="2">Belongs to the CpoB family.</text>
</comment>
<feature type="chain" id="PRO_5021055698" description="Cell division coordinator CpoB" evidence="2">
    <location>
        <begin position="27"/>
        <end position="258"/>
    </location>
</feature>
<keyword evidence="8" id="KW-1185">Reference proteome</keyword>